<evidence type="ECO:0000313" key="1">
    <source>
        <dbReference type="EMBL" id="CBG89369.1"/>
    </source>
</evidence>
<keyword evidence="2" id="KW-1185">Reference proteome</keyword>
<proteinExistence type="predicted"/>
<dbReference type="EMBL" id="FN543502">
    <property type="protein sequence ID" value="CBG89369.1"/>
    <property type="molecule type" value="Genomic_DNA"/>
</dbReference>
<sequence>MITVVPILLCVVLAVPVPSLEVPGTALFTQETRASPGDGLITQSTRALRKWSSHP</sequence>
<reference evidence="1 2" key="1">
    <citation type="journal article" date="2010" name="J. Bacteriol.">
        <title>The Citrobacter rodentium genome sequence reveals convergent evolution with human pathogenic Escherichia coli.</title>
        <authorList>
            <person name="Petty N.K."/>
            <person name="Bulgin R."/>
            <person name="Crepin V.F."/>
            <person name="Cerdeno-Tarraga A.M."/>
            <person name="Schroeder G.N."/>
            <person name="Quail M.A."/>
            <person name="Lennard N."/>
            <person name="Corton C."/>
            <person name="Barron A."/>
            <person name="Clark L."/>
            <person name="Toribio A.L."/>
            <person name="Parkhill J."/>
            <person name="Dougan G."/>
            <person name="Frankel G."/>
            <person name="Thomson N.R."/>
        </authorList>
    </citation>
    <scope>NUCLEOTIDE SEQUENCE [LARGE SCALE GENOMIC DNA]</scope>
    <source>
        <strain evidence="1 2">ICC168</strain>
    </source>
</reference>
<name>D2TUV0_CITRI</name>
<dbReference type="STRING" id="637910.ROD_26223"/>
<dbReference type="Proteomes" id="UP000001889">
    <property type="component" value="Chromosome"/>
</dbReference>
<evidence type="ECO:0000313" key="2">
    <source>
        <dbReference type="Proteomes" id="UP000001889"/>
    </source>
</evidence>
<organism evidence="1 2">
    <name type="scientific">Citrobacter rodentium (strain ICC168)</name>
    <name type="common">Citrobacter freundii biotype 4280</name>
    <dbReference type="NCBI Taxonomy" id="637910"/>
    <lineage>
        <taxon>Bacteria</taxon>
        <taxon>Pseudomonadati</taxon>
        <taxon>Pseudomonadota</taxon>
        <taxon>Gammaproteobacteria</taxon>
        <taxon>Enterobacterales</taxon>
        <taxon>Enterobacteriaceae</taxon>
        <taxon>Citrobacter</taxon>
    </lineage>
</organism>
<dbReference type="AlphaFoldDB" id="D2TUV0"/>
<accession>D2TUV0</accession>
<dbReference type="KEGG" id="cro:ROD_26223"/>
<protein>
    <submittedName>
        <fullName evidence="1">Prophage membrane protein</fullName>
    </submittedName>
</protein>
<gene>
    <name evidence="1" type="ordered locus">ROD_26223</name>
</gene>
<dbReference type="HOGENOM" id="CLU_3023766_0_0_6"/>